<feature type="domain" description="HTH cro/C1-type" evidence="1">
    <location>
        <begin position="21"/>
        <end position="74"/>
    </location>
</feature>
<proteinExistence type="predicted"/>
<dbReference type="InterPro" id="IPR010982">
    <property type="entry name" value="Lambda_DNA-bd_dom_sf"/>
</dbReference>
<dbReference type="Gene3D" id="1.10.260.40">
    <property type="entry name" value="lambda repressor-like DNA-binding domains"/>
    <property type="match status" value="1"/>
</dbReference>
<reference evidence="2" key="1">
    <citation type="submission" date="2020-05" db="EMBL/GenBank/DDBJ databases">
        <authorList>
            <person name="Chiriac C."/>
            <person name="Salcher M."/>
            <person name="Ghai R."/>
            <person name="Kavagutti S V."/>
        </authorList>
    </citation>
    <scope>NUCLEOTIDE SEQUENCE</scope>
</reference>
<evidence type="ECO:0000259" key="1">
    <source>
        <dbReference type="PROSITE" id="PS50943"/>
    </source>
</evidence>
<dbReference type="GO" id="GO:0003677">
    <property type="term" value="F:DNA binding"/>
    <property type="evidence" value="ECO:0007669"/>
    <property type="project" value="InterPro"/>
</dbReference>
<dbReference type="InterPro" id="IPR001387">
    <property type="entry name" value="Cro/C1-type_HTH"/>
</dbReference>
<dbReference type="EMBL" id="CAEZYW010000332">
    <property type="protein sequence ID" value="CAB4758992.1"/>
    <property type="molecule type" value="Genomic_DNA"/>
</dbReference>
<organism evidence="2">
    <name type="scientific">freshwater metagenome</name>
    <dbReference type="NCBI Taxonomy" id="449393"/>
    <lineage>
        <taxon>unclassified sequences</taxon>
        <taxon>metagenomes</taxon>
        <taxon>ecological metagenomes</taxon>
    </lineage>
</organism>
<evidence type="ECO:0000313" key="2">
    <source>
        <dbReference type="EMBL" id="CAB4758992.1"/>
    </source>
</evidence>
<dbReference type="SMART" id="SM00530">
    <property type="entry name" value="HTH_XRE"/>
    <property type="match status" value="1"/>
</dbReference>
<gene>
    <name evidence="2" type="ORF">UFOPK2786_01727</name>
</gene>
<accession>A0A6J6UGT7</accession>
<sequence length="106" mass="11566">MPTRPLSTRSAKAAVELGNSLATFRKLQGLTAAQVSDRAGITRNTLRNLERGEATVGLDVLLEVSRVLGVLDYLVKGLNPYETDLGQALAQARLVEDRPLPQRVRQ</sequence>
<dbReference type="SUPFAM" id="SSF47413">
    <property type="entry name" value="lambda repressor-like DNA-binding domains"/>
    <property type="match status" value="1"/>
</dbReference>
<name>A0A6J6UGT7_9ZZZZ</name>
<dbReference type="AlphaFoldDB" id="A0A6J6UGT7"/>
<dbReference type="PROSITE" id="PS50943">
    <property type="entry name" value="HTH_CROC1"/>
    <property type="match status" value="1"/>
</dbReference>
<dbReference type="Pfam" id="PF01381">
    <property type="entry name" value="HTH_3"/>
    <property type="match status" value="1"/>
</dbReference>
<protein>
    <submittedName>
        <fullName evidence="2">Unannotated protein</fullName>
    </submittedName>
</protein>
<dbReference type="CDD" id="cd00093">
    <property type="entry name" value="HTH_XRE"/>
    <property type="match status" value="1"/>
</dbReference>